<organism evidence="1 2">
    <name type="scientific">Apiospora marii</name>
    <dbReference type="NCBI Taxonomy" id="335849"/>
    <lineage>
        <taxon>Eukaryota</taxon>
        <taxon>Fungi</taxon>
        <taxon>Dikarya</taxon>
        <taxon>Ascomycota</taxon>
        <taxon>Pezizomycotina</taxon>
        <taxon>Sordariomycetes</taxon>
        <taxon>Xylariomycetidae</taxon>
        <taxon>Amphisphaeriales</taxon>
        <taxon>Apiosporaceae</taxon>
        <taxon>Apiospora</taxon>
    </lineage>
</organism>
<name>A0ABR1RGL3_9PEZI</name>
<evidence type="ECO:0000313" key="2">
    <source>
        <dbReference type="Proteomes" id="UP001396898"/>
    </source>
</evidence>
<proteinExistence type="predicted"/>
<dbReference type="InterPro" id="IPR034660">
    <property type="entry name" value="DinB/YfiT-like"/>
</dbReference>
<comment type="caution">
    <text evidence="1">The sequence shown here is derived from an EMBL/GenBank/DDBJ whole genome shotgun (WGS) entry which is preliminary data.</text>
</comment>
<sequence length="169" mass="19046">MASLYAQSIPVLVKYLRGFSAMIDKSAAYADEKGISHDDLLSYRLVPDQRPLTYQVQSCCNTVVWFIDRACRREHTAVADDEMTIAQLQARIDQTVKYATGVDAAELSNEPITMLDRFYFVSAQTYLSEFAIPNFHFHLSTAYCILRTQGVPLDAMDYLSDVFQPIPGA</sequence>
<dbReference type="PANTHER" id="PTHR36922">
    <property type="entry name" value="BLL2446 PROTEIN"/>
    <property type="match status" value="1"/>
</dbReference>
<dbReference type="Gene3D" id="1.20.120.450">
    <property type="entry name" value="dinb family like domain"/>
    <property type="match status" value="1"/>
</dbReference>
<keyword evidence="2" id="KW-1185">Reference proteome</keyword>
<evidence type="ECO:0000313" key="1">
    <source>
        <dbReference type="EMBL" id="KAK8012421.1"/>
    </source>
</evidence>
<reference evidence="1 2" key="1">
    <citation type="submission" date="2023-01" db="EMBL/GenBank/DDBJ databases">
        <title>Analysis of 21 Apiospora genomes using comparative genomics revels a genus with tremendous synthesis potential of carbohydrate active enzymes and secondary metabolites.</title>
        <authorList>
            <person name="Sorensen T."/>
        </authorList>
    </citation>
    <scope>NUCLEOTIDE SEQUENCE [LARGE SCALE GENOMIC DNA]</scope>
    <source>
        <strain evidence="1 2">CBS 20057</strain>
    </source>
</reference>
<dbReference type="EMBL" id="JAQQWI010000015">
    <property type="protein sequence ID" value="KAK8012421.1"/>
    <property type="molecule type" value="Genomic_DNA"/>
</dbReference>
<gene>
    <name evidence="1" type="ORF">PG991_009796</name>
</gene>
<dbReference type="Pfam" id="PF09351">
    <property type="entry name" value="DUF1993"/>
    <property type="match status" value="1"/>
</dbReference>
<evidence type="ECO:0008006" key="3">
    <source>
        <dbReference type="Google" id="ProtNLM"/>
    </source>
</evidence>
<dbReference type="PANTHER" id="PTHR36922:SF1">
    <property type="entry name" value="DUF1993 DOMAIN-CONTAINING PROTEIN"/>
    <property type="match status" value="1"/>
</dbReference>
<dbReference type="SUPFAM" id="SSF109854">
    <property type="entry name" value="DinB/YfiT-like putative metalloenzymes"/>
    <property type="match status" value="1"/>
</dbReference>
<protein>
    <recommendedName>
        <fullName evidence="3">DUF1993 domain-containing protein</fullName>
    </recommendedName>
</protein>
<dbReference type="Proteomes" id="UP001396898">
    <property type="component" value="Unassembled WGS sequence"/>
</dbReference>
<accession>A0ABR1RGL3</accession>
<dbReference type="InterPro" id="IPR018531">
    <property type="entry name" value="DUF1993"/>
</dbReference>